<feature type="transmembrane region" description="Helical" evidence="7">
    <location>
        <begin position="164"/>
        <end position="186"/>
    </location>
</feature>
<dbReference type="Pfam" id="PF04791">
    <property type="entry name" value="LMBR1"/>
    <property type="match status" value="1"/>
</dbReference>
<dbReference type="GO" id="GO:0016020">
    <property type="term" value="C:membrane"/>
    <property type="evidence" value="ECO:0007669"/>
    <property type="project" value="UniProtKB-SubCell"/>
</dbReference>
<keyword evidence="5 7" id="KW-0472">Membrane</keyword>
<evidence type="ECO:0000256" key="2">
    <source>
        <dbReference type="ARBA" id="ARBA00010487"/>
    </source>
</evidence>
<dbReference type="InterPro" id="IPR006876">
    <property type="entry name" value="LMBR1-like_membr_prot"/>
</dbReference>
<feature type="transmembrane region" description="Helical" evidence="7">
    <location>
        <begin position="94"/>
        <end position="113"/>
    </location>
</feature>
<evidence type="ECO:0000313" key="9">
    <source>
        <dbReference type="Proteomes" id="UP001212152"/>
    </source>
</evidence>
<feature type="transmembrane region" description="Helical" evidence="7">
    <location>
        <begin position="133"/>
        <end position="152"/>
    </location>
</feature>
<comment type="similarity">
    <text evidence="2">Belongs to the LIMR family.</text>
</comment>
<feature type="transmembrane region" description="Helical" evidence="7">
    <location>
        <begin position="443"/>
        <end position="462"/>
    </location>
</feature>
<protein>
    <recommendedName>
        <fullName evidence="10">LMBR1-like membrane protein</fullName>
    </recommendedName>
</protein>
<feature type="transmembrane region" description="Helical" evidence="7">
    <location>
        <begin position="493"/>
        <end position="511"/>
    </location>
</feature>
<feature type="transmembrane region" description="Helical" evidence="7">
    <location>
        <begin position="347"/>
        <end position="370"/>
    </location>
</feature>
<gene>
    <name evidence="8" type="ORF">HDU87_008542</name>
</gene>
<proteinExistence type="inferred from homology"/>
<keyword evidence="4 7" id="KW-1133">Transmembrane helix</keyword>
<evidence type="ECO:0000313" key="8">
    <source>
        <dbReference type="EMBL" id="KAJ3182378.1"/>
    </source>
</evidence>
<evidence type="ECO:0000256" key="1">
    <source>
        <dbReference type="ARBA" id="ARBA00004141"/>
    </source>
</evidence>
<keyword evidence="9" id="KW-1185">Reference proteome</keyword>
<feature type="compositionally biased region" description="Polar residues" evidence="6">
    <location>
        <begin position="571"/>
        <end position="588"/>
    </location>
</feature>
<dbReference type="PANTHER" id="PTHR21355:SF0">
    <property type="entry name" value="G-PROTEIN COUPLED RECEPTOR-ASSOCIATED PROTEIN LMBRD2"/>
    <property type="match status" value="1"/>
</dbReference>
<feature type="region of interest" description="Disordered" evidence="6">
    <location>
        <begin position="549"/>
        <end position="588"/>
    </location>
</feature>
<evidence type="ECO:0000256" key="5">
    <source>
        <dbReference type="ARBA" id="ARBA00023136"/>
    </source>
</evidence>
<dbReference type="AlphaFoldDB" id="A0AAD5TNT8"/>
<name>A0AAD5TNT8_9FUNG</name>
<comment type="caution">
    <text evidence="8">The sequence shown here is derived from an EMBL/GenBank/DDBJ whole genome shotgun (WGS) entry which is preliminary data.</text>
</comment>
<feature type="transmembrane region" description="Helical" evidence="7">
    <location>
        <begin position="397"/>
        <end position="422"/>
    </location>
</feature>
<evidence type="ECO:0000256" key="7">
    <source>
        <dbReference type="SAM" id="Phobius"/>
    </source>
</evidence>
<dbReference type="InterPro" id="IPR051584">
    <property type="entry name" value="GPCR-associated_LMBR1"/>
</dbReference>
<evidence type="ECO:0000256" key="4">
    <source>
        <dbReference type="ARBA" id="ARBA00022989"/>
    </source>
</evidence>
<comment type="subcellular location">
    <subcellularLocation>
        <location evidence="1">Membrane</location>
        <topology evidence="1">Multi-pass membrane protein</topology>
    </subcellularLocation>
</comment>
<sequence>MLSIVLTILFLLSFVVAGLLYYFGDYRKLPWYTVVVCFLAWLFPFSLPLILPLDLASTDYREKCLTEHNGTVVIICDKPLAYVENDFLLTYWKVVYWTMFCLTWFTIPLTQSWVRAGDFRLGRRLWAALKDNLIYWSILGGVGLAALIYILFVMQVNKDTLLTMGMAAGNAWGLLLVTMMMGYGLVEVPRTLWYDANTAWSLSYMEFVVPGAKEAMVDAEADIYDIARHIAIASKKIAQDSPNRPLVDKLIRKCPIALEERSLDRNIDQEEIPKKLDEEYLAELHAAIKRAVKVNDRTQAQYRFVLEKAYLYQDIIENYRNRDKKFVSSLVQVKNDRFADRKLKAYWYWYVWIRPGLLRTISVVAMLWSLGVVWSESTFQVEGLTLSVPAAIVQSPYVGYAATELVAVGFILYMCTCAYSTLFKIKFMDYYLVPEHHTDEGSLMFIGSYLCKLTFPLCYNFLNMVEDEKSVFIQYQGKAVSLTPLLGDGYNKWLPEIVLVFAAITLFNLHGRILRLCRIQHFSYYDATTGPATANINEGRQIIEQARAMEERKRAGGGGASDSRFGHDLSGGSSNARATGSRGPRSTNAKDFLAKYKNAKTDAFVGEDISALASAAAPVPSAGAPAASSRWTINPLKDKLAGVFGGAKAVPAGGGGPKFQRLKDDVEVGQSAEFVGAGNSDSAGTGGSGRKFGVGATAQAKEKRPQNMFEDI</sequence>
<dbReference type="EMBL" id="JADGJQ010000009">
    <property type="protein sequence ID" value="KAJ3182378.1"/>
    <property type="molecule type" value="Genomic_DNA"/>
</dbReference>
<evidence type="ECO:0000256" key="3">
    <source>
        <dbReference type="ARBA" id="ARBA00022692"/>
    </source>
</evidence>
<evidence type="ECO:0000256" key="6">
    <source>
        <dbReference type="SAM" id="MobiDB-lite"/>
    </source>
</evidence>
<feature type="region of interest" description="Disordered" evidence="6">
    <location>
        <begin position="675"/>
        <end position="712"/>
    </location>
</feature>
<feature type="transmembrane region" description="Helical" evidence="7">
    <location>
        <begin position="31"/>
        <end position="51"/>
    </location>
</feature>
<feature type="transmembrane region" description="Helical" evidence="7">
    <location>
        <begin position="6"/>
        <end position="24"/>
    </location>
</feature>
<accession>A0AAD5TNT8</accession>
<dbReference type="PANTHER" id="PTHR21355">
    <property type="entry name" value="G-PROTEIN COUPLED RECEPTOR-ASSOCIATED PROTEIN LMBRD2"/>
    <property type="match status" value="1"/>
</dbReference>
<evidence type="ECO:0008006" key="10">
    <source>
        <dbReference type="Google" id="ProtNLM"/>
    </source>
</evidence>
<keyword evidence="3 7" id="KW-0812">Transmembrane</keyword>
<dbReference type="Proteomes" id="UP001212152">
    <property type="component" value="Unassembled WGS sequence"/>
</dbReference>
<organism evidence="8 9">
    <name type="scientific">Geranomyces variabilis</name>
    <dbReference type="NCBI Taxonomy" id="109894"/>
    <lineage>
        <taxon>Eukaryota</taxon>
        <taxon>Fungi</taxon>
        <taxon>Fungi incertae sedis</taxon>
        <taxon>Chytridiomycota</taxon>
        <taxon>Chytridiomycota incertae sedis</taxon>
        <taxon>Chytridiomycetes</taxon>
        <taxon>Spizellomycetales</taxon>
        <taxon>Powellomycetaceae</taxon>
        <taxon>Geranomyces</taxon>
    </lineage>
</organism>
<reference evidence="8" key="1">
    <citation type="submission" date="2020-05" db="EMBL/GenBank/DDBJ databases">
        <title>Phylogenomic resolution of chytrid fungi.</title>
        <authorList>
            <person name="Stajich J.E."/>
            <person name="Amses K."/>
            <person name="Simmons R."/>
            <person name="Seto K."/>
            <person name="Myers J."/>
            <person name="Bonds A."/>
            <person name="Quandt C.A."/>
            <person name="Barry K."/>
            <person name="Liu P."/>
            <person name="Grigoriev I."/>
            <person name="Longcore J.E."/>
            <person name="James T.Y."/>
        </authorList>
    </citation>
    <scope>NUCLEOTIDE SEQUENCE</scope>
    <source>
        <strain evidence="8">JEL0379</strain>
    </source>
</reference>